<evidence type="ECO:0000256" key="2">
    <source>
        <dbReference type="ARBA" id="ARBA00022525"/>
    </source>
</evidence>
<comment type="subcellular location">
    <subcellularLocation>
        <location evidence="1">Secreted</location>
    </subcellularLocation>
</comment>
<dbReference type="PROSITE" id="PS50279">
    <property type="entry name" value="BPTI_KUNITZ_2"/>
    <property type="match status" value="1"/>
</dbReference>
<dbReference type="PANTHER" id="PTHR10083:SF376">
    <property type="entry name" value="SERINE PEPTIDASE INHIBITOR, KUNITZ TYPE, 3"/>
    <property type="match status" value="1"/>
</dbReference>
<keyword evidence="8" id="KW-1203">Blood coagulation cascade inhibiting toxin</keyword>
<keyword evidence="6" id="KW-1015">Disulfide bond</keyword>
<dbReference type="Pfam" id="PF00014">
    <property type="entry name" value="Kunitz_BPTI"/>
    <property type="match status" value="1"/>
</dbReference>
<keyword evidence="2" id="KW-0964">Secreted</keyword>
<evidence type="ECO:0000256" key="3">
    <source>
        <dbReference type="ARBA" id="ARBA00022656"/>
    </source>
</evidence>
<dbReference type="InterPro" id="IPR036880">
    <property type="entry name" value="Kunitz_BPTI_sf"/>
</dbReference>
<organism evidence="10">
    <name type="scientific">Spodoptera frugiperda</name>
    <name type="common">Fall armyworm</name>
    <dbReference type="NCBI Taxonomy" id="7108"/>
    <lineage>
        <taxon>Eukaryota</taxon>
        <taxon>Metazoa</taxon>
        <taxon>Ecdysozoa</taxon>
        <taxon>Arthropoda</taxon>
        <taxon>Hexapoda</taxon>
        <taxon>Insecta</taxon>
        <taxon>Pterygota</taxon>
        <taxon>Neoptera</taxon>
        <taxon>Endopterygota</taxon>
        <taxon>Lepidoptera</taxon>
        <taxon>Glossata</taxon>
        <taxon>Ditrysia</taxon>
        <taxon>Noctuoidea</taxon>
        <taxon>Noctuidae</taxon>
        <taxon>Amphipyrinae</taxon>
        <taxon>Spodoptera</taxon>
    </lineage>
</organism>
<dbReference type="PANTHER" id="PTHR10083">
    <property type="entry name" value="KUNITZ-TYPE PROTEASE INHIBITOR-RELATED"/>
    <property type="match status" value="1"/>
</dbReference>
<dbReference type="PROSITE" id="PS00280">
    <property type="entry name" value="BPTI_KUNITZ_1"/>
    <property type="match status" value="1"/>
</dbReference>
<dbReference type="InterPro" id="IPR002223">
    <property type="entry name" value="Kunitz_BPTI"/>
</dbReference>
<dbReference type="GO" id="GO:0005615">
    <property type="term" value="C:extracellular space"/>
    <property type="evidence" value="ECO:0007669"/>
    <property type="project" value="TreeGrafter"/>
</dbReference>
<sequence>MGLETAQCAEPQEAGSCDNKEALWSFSVSENRCVPFYFSGCGGNNNRFPSREACEQTCPAAYVPDKCTLPAETGQCFNYRERWFFDTTFKK</sequence>
<dbReference type="GO" id="GO:0004867">
    <property type="term" value="F:serine-type endopeptidase inhibitor activity"/>
    <property type="evidence" value="ECO:0007669"/>
    <property type="project" value="UniProtKB-KW"/>
</dbReference>
<dbReference type="EMBL" id="ODYU01007876">
    <property type="protein sequence ID" value="SOQ51030.1"/>
    <property type="molecule type" value="Genomic_DNA"/>
</dbReference>
<evidence type="ECO:0000256" key="7">
    <source>
        <dbReference type="ARBA" id="ARBA00023240"/>
    </source>
</evidence>
<evidence type="ECO:0000256" key="1">
    <source>
        <dbReference type="ARBA" id="ARBA00004613"/>
    </source>
</evidence>
<keyword evidence="4" id="KW-0646">Protease inhibitor</keyword>
<keyword evidence="7" id="KW-1199">Hemostasis impairing toxin</keyword>
<dbReference type="InterPro" id="IPR050098">
    <property type="entry name" value="TFPI/VKTCI-like"/>
</dbReference>
<dbReference type="SUPFAM" id="SSF57362">
    <property type="entry name" value="BPTI-like"/>
    <property type="match status" value="2"/>
</dbReference>
<reference evidence="10" key="1">
    <citation type="submission" date="2016-07" db="EMBL/GenBank/DDBJ databases">
        <authorList>
            <person name="Bretaudeau A."/>
        </authorList>
    </citation>
    <scope>NUCLEOTIDE SEQUENCE</scope>
    <source>
        <strain evidence="10">Rice</strain>
        <tissue evidence="10">Whole body</tissue>
    </source>
</reference>
<evidence type="ECO:0000256" key="6">
    <source>
        <dbReference type="ARBA" id="ARBA00023157"/>
    </source>
</evidence>
<evidence type="ECO:0000256" key="8">
    <source>
        <dbReference type="ARBA" id="ARBA00034146"/>
    </source>
</evidence>
<dbReference type="AlphaFoldDB" id="A0A2H1WD78"/>
<keyword evidence="3" id="KW-0800">Toxin</keyword>
<evidence type="ECO:0000313" key="10">
    <source>
        <dbReference type="EMBL" id="SOQ51030.1"/>
    </source>
</evidence>
<evidence type="ECO:0000256" key="5">
    <source>
        <dbReference type="ARBA" id="ARBA00022900"/>
    </source>
</evidence>
<dbReference type="Gene3D" id="4.10.410.10">
    <property type="entry name" value="Pancreatic trypsin inhibitor Kunitz domain"/>
    <property type="match status" value="2"/>
</dbReference>
<dbReference type="GO" id="GO:0090729">
    <property type="term" value="F:toxin activity"/>
    <property type="evidence" value="ECO:0007669"/>
    <property type="project" value="UniProtKB-KW"/>
</dbReference>
<accession>A0A2H1WD78</accession>
<feature type="domain" description="BPTI/Kunitz inhibitor" evidence="9">
    <location>
        <begin position="8"/>
        <end position="58"/>
    </location>
</feature>
<dbReference type="SMART" id="SM00131">
    <property type="entry name" value="KU"/>
    <property type="match status" value="1"/>
</dbReference>
<dbReference type="FunFam" id="4.10.410.10:FF:000020">
    <property type="entry name" value="Collagen, type VI, alpha 3"/>
    <property type="match status" value="1"/>
</dbReference>
<dbReference type="InterPro" id="IPR020901">
    <property type="entry name" value="Prtase_inh_Kunz-CS"/>
</dbReference>
<name>A0A2H1WD78_SPOFR</name>
<evidence type="ECO:0000256" key="4">
    <source>
        <dbReference type="ARBA" id="ARBA00022690"/>
    </source>
</evidence>
<dbReference type="PRINTS" id="PR00759">
    <property type="entry name" value="BASICPTASE"/>
</dbReference>
<protein>
    <submittedName>
        <fullName evidence="10">SFRICE_039405</fullName>
    </submittedName>
</protein>
<gene>
    <name evidence="10" type="ORF">SFRICE_039405</name>
</gene>
<keyword evidence="5" id="KW-0722">Serine protease inhibitor</keyword>
<evidence type="ECO:0000259" key="9">
    <source>
        <dbReference type="PROSITE" id="PS50279"/>
    </source>
</evidence>
<proteinExistence type="predicted"/>